<dbReference type="Pfam" id="PF00589">
    <property type="entry name" value="Phage_integrase"/>
    <property type="match status" value="1"/>
</dbReference>
<dbReference type="AlphaFoldDB" id="A0A543I8C5"/>
<dbReference type="Proteomes" id="UP000316706">
    <property type="component" value="Unassembled WGS sequence"/>
</dbReference>
<feature type="domain" description="Tyr recombinase" evidence="6">
    <location>
        <begin position="219"/>
        <end position="442"/>
    </location>
</feature>
<dbReference type="EMBL" id="VFPO01000001">
    <property type="protein sequence ID" value="TQM66827.1"/>
    <property type="molecule type" value="Genomic_DNA"/>
</dbReference>
<name>A0A543I8C5_9ACTN</name>
<dbReference type="InterPro" id="IPR013762">
    <property type="entry name" value="Integrase-like_cat_sf"/>
</dbReference>
<dbReference type="PANTHER" id="PTHR30349:SF91">
    <property type="entry name" value="INTA PROTEIN"/>
    <property type="match status" value="1"/>
</dbReference>
<sequence length="449" mass="50095">MAAITDATPDEPERRRPRRSRRRRANGEGSIWLRKDGRYGFAAYVPTTAGTLKRVQGYARSHEEARKKLTKLLEQADQGIPVSSESWTVAEYLAYWLKNVVQVERRPKTYQGYEGAVRRYLVPELGNKRLGKLTARDVRLAFTRIRETCQCCRNGWDAVREVPRCCALKDGECCQSRLSARMVQFVHAVLRNALQTAVREEIIPRNVAKLVTVSTPKYGVNRGLTVDQARSVLKAAQGERLYALYVLALCLGLRRGELLGLRWEDIRLVGCRACGGEGGTPDGEPCGRCAESGVESATLEVVQTLQRVGGALRFVPPKTADSKRTVPLPDLCVTALCEHKVKQDAERAEAWPNWEDHGLVFPSRIGTPMEPDNLRRSWGRIRTAAGLDGVRFHDMRHTCVSLLLDLGVPPHIVRDIVGHSDIEVTMTIYAHAAVEEKRAALRKLGDALG</sequence>
<evidence type="ECO:0000256" key="2">
    <source>
        <dbReference type="ARBA" id="ARBA00023125"/>
    </source>
</evidence>
<evidence type="ECO:0000256" key="4">
    <source>
        <dbReference type="PROSITE-ProRule" id="PRU01248"/>
    </source>
</evidence>
<organism evidence="8 9">
    <name type="scientific">Actinomadura hallensis</name>
    <dbReference type="NCBI Taxonomy" id="337895"/>
    <lineage>
        <taxon>Bacteria</taxon>
        <taxon>Bacillati</taxon>
        <taxon>Actinomycetota</taxon>
        <taxon>Actinomycetes</taxon>
        <taxon>Streptosporangiales</taxon>
        <taxon>Thermomonosporaceae</taxon>
        <taxon>Actinomadura</taxon>
    </lineage>
</organism>
<dbReference type="PROSITE" id="PS51898">
    <property type="entry name" value="TYR_RECOMBINASE"/>
    <property type="match status" value="1"/>
</dbReference>
<gene>
    <name evidence="8" type="ORF">FHX41_0416</name>
</gene>
<protein>
    <submittedName>
        <fullName evidence="8">Site-specific recombinase XerD</fullName>
    </submittedName>
</protein>
<evidence type="ECO:0000256" key="5">
    <source>
        <dbReference type="SAM" id="MobiDB-lite"/>
    </source>
</evidence>
<comment type="caution">
    <text evidence="8">The sequence shown here is derived from an EMBL/GenBank/DDBJ whole genome shotgun (WGS) entry which is preliminary data.</text>
</comment>
<dbReference type="Gene3D" id="1.10.150.130">
    <property type="match status" value="1"/>
</dbReference>
<dbReference type="InterPro" id="IPR010998">
    <property type="entry name" value="Integrase_recombinase_N"/>
</dbReference>
<dbReference type="Pfam" id="PF14659">
    <property type="entry name" value="Phage_int_SAM_3"/>
    <property type="match status" value="1"/>
</dbReference>
<dbReference type="OrthoDB" id="3175606at2"/>
<accession>A0A543I8C5</accession>
<feature type="compositionally biased region" description="Basic residues" evidence="5">
    <location>
        <begin position="15"/>
        <end position="24"/>
    </location>
</feature>
<dbReference type="InterPro" id="IPR044068">
    <property type="entry name" value="CB"/>
</dbReference>
<dbReference type="InterPro" id="IPR050090">
    <property type="entry name" value="Tyrosine_recombinase_XerCD"/>
</dbReference>
<dbReference type="GO" id="GO:0003677">
    <property type="term" value="F:DNA binding"/>
    <property type="evidence" value="ECO:0007669"/>
    <property type="project" value="UniProtKB-UniRule"/>
</dbReference>
<proteinExistence type="predicted"/>
<evidence type="ECO:0000256" key="1">
    <source>
        <dbReference type="ARBA" id="ARBA00022908"/>
    </source>
</evidence>
<dbReference type="InterPro" id="IPR002104">
    <property type="entry name" value="Integrase_catalytic"/>
</dbReference>
<dbReference type="SUPFAM" id="SSF56349">
    <property type="entry name" value="DNA breaking-rejoining enzymes"/>
    <property type="match status" value="1"/>
</dbReference>
<evidence type="ECO:0000259" key="7">
    <source>
        <dbReference type="PROSITE" id="PS51900"/>
    </source>
</evidence>
<feature type="domain" description="Core-binding (CB)" evidence="7">
    <location>
        <begin position="87"/>
        <end position="198"/>
    </location>
</feature>
<dbReference type="InterPro" id="IPR004107">
    <property type="entry name" value="Integrase_SAM-like_N"/>
</dbReference>
<dbReference type="PROSITE" id="PS51900">
    <property type="entry name" value="CB"/>
    <property type="match status" value="1"/>
</dbReference>
<dbReference type="GO" id="GO:0015074">
    <property type="term" value="P:DNA integration"/>
    <property type="evidence" value="ECO:0007669"/>
    <property type="project" value="UniProtKB-KW"/>
</dbReference>
<evidence type="ECO:0000256" key="3">
    <source>
        <dbReference type="ARBA" id="ARBA00023172"/>
    </source>
</evidence>
<keyword evidence="2 4" id="KW-0238">DNA-binding</keyword>
<evidence type="ECO:0000259" key="6">
    <source>
        <dbReference type="PROSITE" id="PS51898"/>
    </source>
</evidence>
<dbReference type="CDD" id="cd01189">
    <property type="entry name" value="INT_ICEBs1_C_like"/>
    <property type="match status" value="1"/>
</dbReference>
<keyword evidence="9" id="KW-1185">Reference proteome</keyword>
<dbReference type="Gene3D" id="1.10.443.10">
    <property type="entry name" value="Intergrase catalytic core"/>
    <property type="match status" value="1"/>
</dbReference>
<evidence type="ECO:0000313" key="8">
    <source>
        <dbReference type="EMBL" id="TQM66827.1"/>
    </source>
</evidence>
<dbReference type="PANTHER" id="PTHR30349">
    <property type="entry name" value="PHAGE INTEGRASE-RELATED"/>
    <property type="match status" value="1"/>
</dbReference>
<dbReference type="RefSeq" id="WP_141965918.1">
    <property type="nucleotide sequence ID" value="NZ_VFPO01000001.1"/>
</dbReference>
<keyword evidence="3" id="KW-0233">DNA recombination</keyword>
<evidence type="ECO:0000313" key="9">
    <source>
        <dbReference type="Proteomes" id="UP000316706"/>
    </source>
</evidence>
<reference evidence="8 9" key="1">
    <citation type="submission" date="2019-06" db="EMBL/GenBank/DDBJ databases">
        <title>Sequencing the genomes of 1000 actinobacteria strains.</title>
        <authorList>
            <person name="Klenk H.-P."/>
        </authorList>
    </citation>
    <scope>NUCLEOTIDE SEQUENCE [LARGE SCALE GENOMIC DNA]</scope>
    <source>
        <strain evidence="8 9">DSM 45043</strain>
    </source>
</reference>
<dbReference type="InterPro" id="IPR011010">
    <property type="entry name" value="DNA_brk_join_enz"/>
</dbReference>
<keyword evidence="1" id="KW-0229">DNA integration</keyword>
<feature type="region of interest" description="Disordered" evidence="5">
    <location>
        <begin position="1"/>
        <end position="27"/>
    </location>
</feature>
<dbReference type="GO" id="GO:0006310">
    <property type="term" value="P:DNA recombination"/>
    <property type="evidence" value="ECO:0007669"/>
    <property type="project" value="UniProtKB-KW"/>
</dbReference>